<dbReference type="AlphaFoldDB" id="A0A0L0T5D2"/>
<evidence type="ECO:0000313" key="3">
    <source>
        <dbReference type="Proteomes" id="UP000054350"/>
    </source>
</evidence>
<feature type="compositionally biased region" description="Basic and acidic residues" evidence="1">
    <location>
        <begin position="37"/>
        <end position="54"/>
    </location>
</feature>
<sequence>MGVGKGKGKPRLPRTGSASSGNVFAVLDPDAQELVDKVEEDVKVRDEDEVPTRWDEDEDEDEDEEERSTDGVQVVTDEEDADRAAHPEGEECVATSAHAEDAVEVSKDGPRVDASAVADLADAMGSGTDDDE</sequence>
<protein>
    <submittedName>
        <fullName evidence="2">Uncharacterized protein</fullName>
    </submittedName>
</protein>
<feature type="region of interest" description="Disordered" evidence="1">
    <location>
        <begin position="37"/>
        <end position="112"/>
    </location>
</feature>
<proteinExistence type="predicted"/>
<gene>
    <name evidence="2" type="ORF">AMAG_20039</name>
</gene>
<reference evidence="3" key="2">
    <citation type="submission" date="2009-11" db="EMBL/GenBank/DDBJ databases">
        <title>The Genome Sequence of Allomyces macrogynus strain ATCC 38327.</title>
        <authorList>
            <consortium name="The Broad Institute Genome Sequencing Platform"/>
            <person name="Russ C."/>
            <person name="Cuomo C."/>
            <person name="Shea T."/>
            <person name="Young S.K."/>
            <person name="Zeng Q."/>
            <person name="Koehrsen M."/>
            <person name="Haas B."/>
            <person name="Borodovsky M."/>
            <person name="Guigo R."/>
            <person name="Alvarado L."/>
            <person name="Berlin A."/>
            <person name="Borenstein D."/>
            <person name="Chen Z."/>
            <person name="Engels R."/>
            <person name="Freedman E."/>
            <person name="Gellesch M."/>
            <person name="Goldberg J."/>
            <person name="Griggs A."/>
            <person name="Gujja S."/>
            <person name="Heiman D."/>
            <person name="Hepburn T."/>
            <person name="Howarth C."/>
            <person name="Jen D."/>
            <person name="Larson L."/>
            <person name="Lewis B."/>
            <person name="Mehta T."/>
            <person name="Park D."/>
            <person name="Pearson M."/>
            <person name="Roberts A."/>
            <person name="Saif S."/>
            <person name="Shenoy N."/>
            <person name="Sisk P."/>
            <person name="Stolte C."/>
            <person name="Sykes S."/>
            <person name="Walk T."/>
            <person name="White J."/>
            <person name="Yandava C."/>
            <person name="Burger G."/>
            <person name="Gray M.W."/>
            <person name="Holland P.W.H."/>
            <person name="King N."/>
            <person name="Lang F.B.F."/>
            <person name="Roger A.J."/>
            <person name="Ruiz-Trillo I."/>
            <person name="Lander E."/>
            <person name="Nusbaum C."/>
        </authorList>
    </citation>
    <scope>NUCLEOTIDE SEQUENCE [LARGE SCALE GENOMIC DNA]</scope>
    <source>
        <strain evidence="3">ATCC 38327</strain>
    </source>
</reference>
<dbReference type="EMBL" id="GG745362">
    <property type="protein sequence ID" value="KNE69769.1"/>
    <property type="molecule type" value="Genomic_DNA"/>
</dbReference>
<keyword evidence="3" id="KW-1185">Reference proteome</keyword>
<feature type="compositionally biased region" description="Basic and acidic residues" evidence="1">
    <location>
        <begin position="98"/>
        <end position="111"/>
    </location>
</feature>
<dbReference type="Proteomes" id="UP000054350">
    <property type="component" value="Unassembled WGS sequence"/>
</dbReference>
<accession>A0A0L0T5D2</accession>
<evidence type="ECO:0000256" key="1">
    <source>
        <dbReference type="SAM" id="MobiDB-lite"/>
    </source>
</evidence>
<dbReference type="VEuPathDB" id="FungiDB:AMAG_20039"/>
<reference evidence="2 3" key="1">
    <citation type="submission" date="2009-11" db="EMBL/GenBank/DDBJ databases">
        <title>Annotation of Allomyces macrogynus ATCC 38327.</title>
        <authorList>
            <consortium name="The Broad Institute Genome Sequencing Platform"/>
            <person name="Russ C."/>
            <person name="Cuomo C."/>
            <person name="Burger G."/>
            <person name="Gray M.W."/>
            <person name="Holland P.W.H."/>
            <person name="King N."/>
            <person name="Lang F.B.F."/>
            <person name="Roger A.J."/>
            <person name="Ruiz-Trillo I."/>
            <person name="Young S.K."/>
            <person name="Zeng Q."/>
            <person name="Gargeya S."/>
            <person name="Fitzgerald M."/>
            <person name="Haas B."/>
            <person name="Abouelleil A."/>
            <person name="Alvarado L."/>
            <person name="Arachchi H.M."/>
            <person name="Berlin A."/>
            <person name="Chapman S.B."/>
            <person name="Gearin G."/>
            <person name="Goldberg J."/>
            <person name="Griggs A."/>
            <person name="Gujja S."/>
            <person name="Hansen M."/>
            <person name="Heiman D."/>
            <person name="Howarth C."/>
            <person name="Larimer J."/>
            <person name="Lui A."/>
            <person name="MacDonald P.J.P."/>
            <person name="McCowen C."/>
            <person name="Montmayeur A."/>
            <person name="Murphy C."/>
            <person name="Neiman D."/>
            <person name="Pearson M."/>
            <person name="Priest M."/>
            <person name="Roberts A."/>
            <person name="Saif S."/>
            <person name="Shea T."/>
            <person name="Sisk P."/>
            <person name="Stolte C."/>
            <person name="Sykes S."/>
            <person name="Wortman J."/>
            <person name="Nusbaum C."/>
            <person name="Birren B."/>
        </authorList>
    </citation>
    <scope>NUCLEOTIDE SEQUENCE [LARGE SCALE GENOMIC DNA]</scope>
    <source>
        <strain evidence="2 3">ATCC 38327</strain>
    </source>
</reference>
<name>A0A0L0T5D2_ALLM3</name>
<feature type="compositionally biased region" description="Acidic residues" evidence="1">
    <location>
        <begin position="55"/>
        <end position="67"/>
    </location>
</feature>
<feature type="compositionally biased region" description="Basic residues" evidence="1">
    <location>
        <begin position="1"/>
        <end position="12"/>
    </location>
</feature>
<evidence type="ECO:0000313" key="2">
    <source>
        <dbReference type="EMBL" id="KNE69769.1"/>
    </source>
</evidence>
<feature type="region of interest" description="Disordered" evidence="1">
    <location>
        <begin position="1"/>
        <end position="25"/>
    </location>
</feature>
<organism evidence="2 3">
    <name type="scientific">Allomyces macrogynus (strain ATCC 38327)</name>
    <name type="common">Allomyces javanicus var. macrogynus</name>
    <dbReference type="NCBI Taxonomy" id="578462"/>
    <lineage>
        <taxon>Eukaryota</taxon>
        <taxon>Fungi</taxon>
        <taxon>Fungi incertae sedis</taxon>
        <taxon>Blastocladiomycota</taxon>
        <taxon>Blastocladiomycetes</taxon>
        <taxon>Blastocladiales</taxon>
        <taxon>Blastocladiaceae</taxon>
        <taxon>Allomyces</taxon>
    </lineage>
</organism>